<dbReference type="GO" id="GO:0042884">
    <property type="term" value="P:microcin transport"/>
    <property type="evidence" value="ECO:0007669"/>
    <property type="project" value="TreeGrafter"/>
</dbReference>
<reference evidence="3 4" key="1">
    <citation type="journal article" date="2018" name="Microbes Environ.">
        <title>Comparative Genomic Insights into Endofungal Lifestyles of Two Bacterial Endosymbionts, Mycoavidus cysteinexigens and Burkholderia rhizoxinica.</title>
        <authorList>
            <person name="Sharmin D."/>
            <person name="Guo Y."/>
            <person name="Nishizawa T."/>
            <person name="Ohshima S."/>
            <person name="Sato Y."/>
            <person name="Takashima Y."/>
            <person name="Narisawa K."/>
            <person name="Ohta H."/>
        </authorList>
    </citation>
    <scope>NUCLEOTIDE SEQUENCE [LARGE SCALE GENOMIC DNA]</scope>
    <source>
        <strain evidence="3 4">B1-EB</strain>
    </source>
</reference>
<keyword evidence="4" id="KW-1185">Reference proteome</keyword>
<dbReference type="InterPro" id="IPR030678">
    <property type="entry name" value="Peptide/Ni-bd"/>
</dbReference>
<dbReference type="InterPro" id="IPR000914">
    <property type="entry name" value="SBP_5_dom"/>
</dbReference>
<dbReference type="CDD" id="cd08497">
    <property type="entry name" value="MbnE-like"/>
    <property type="match status" value="1"/>
</dbReference>
<dbReference type="KEGG" id="mcys:MCB1EB_1240"/>
<dbReference type="Gene3D" id="3.10.105.10">
    <property type="entry name" value="Dipeptide-binding Protein, Domain 3"/>
    <property type="match status" value="1"/>
</dbReference>
<dbReference type="EMBL" id="AP018150">
    <property type="protein sequence ID" value="BBE09401.1"/>
    <property type="molecule type" value="Genomic_DNA"/>
</dbReference>
<evidence type="ECO:0000259" key="2">
    <source>
        <dbReference type="Pfam" id="PF00496"/>
    </source>
</evidence>
<dbReference type="PANTHER" id="PTHR30290:SF64">
    <property type="entry name" value="ABC TRANSPORTER PERIPLASMIC BINDING PROTEIN"/>
    <property type="match status" value="1"/>
</dbReference>
<feature type="domain" description="Solute-binding protein family 5" evidence="2">
    <location>
        <begin position="88"/>
        <end position="518"/>
    </location>
</feature>
<evidence type="ECO:0000313" key="3">
    <source>
        <dbReference type="EMBL" id="BBE09401.1"/>
    </source>
</evidence>
<dbReference type="Proteomes" id="UP000282597">
    <property type="component" value="Chromosome"/>
</dbReference>
<protein>
    <submittedName>
        <fullName evidence="3">Extracellular solute-binding protein family 5</fullName>
    </submittedName>
</protein>
<gene>
    <name evidence="3" type="ORF">MCB1EB_1240</name>
</gene>
<dbReference type="GO" id="GO:1904680">
    <property type="term" value="F:peptide transmembrane transporter activity"/>
    <property type="evidence" value="ECO:0007669"/>
    <property type="project" value="TreeGrafter"/>
</dbReference>
<name>A0A2Z6EVE3_9BURK</name>
<dbReference type="GO" id="GO:0030288">
    <property type="term" value="C:outer membrane-bounded periplasmic space"/>
    <property type="evidence" value="ECO:0007669"/>
    <property type="project" value="TreeGrafter"/>
</dbReference>
<proteinExistence type="predicted"/>
<dbReference type="Gene3D" id="3.40.190.10">
    <property type="entry name" value="Periplasmic binding protein-like II"/>
    <property type="match status" value="1"/>
</dbReference>
<organism evidence="3 4">
    <name type="scientific">Mycoavidus cysteinexigens</name>
    <dbReference type="NCBI Taxonomy" id="1553431"/>
    <lineage>
        <taxon>Bacteria</taxon>
        <taxon>Pseudomonadati</taxon>
        <taxon>Pseudomonadota</taxon>
        <taxon>Betaproteobacteria</taxon>
        <taxon>Burkholderiales</taxon>
        <taxon>Burkholderiaceae</taxon>
        <taxon>Mycoavidus</taxon>
    </lineage>
</organism>
<dbReference type="Pfam" id="PF00496">
    <property type="entry name" value="SBP_bac_5"/>
    <property type="match status" value="1"/>
</dbReference>
<sequence length="641" mass="72032">MLPIRDADAAHAVAQYGQPKYAPGFAHFAYVNPDAPKRGTLTLANPNRRTSFDKFNPFTLRGNEAPGIGLLFETLLTASADEVASAYGLLADEIQVAPDGKSVVFHIHPQARFSNGDPVTAHEVKYSYEMLVSQAAAPVYRVIYADIAGVTILDRLTLRFDFKRSAPELPLLAGGLPVFSPKWVERKDKNAVPSQALQSEGLLRKGAQQTMPFDQLTFEMPVSSGPYLIEHYDNGRSITYRRNPAYWGADLPVRRGMYNFERIVYKLYGDDTARLEAFKAGEFDALVEYRARHWVRSYVGKRFKRGELIKGEFKQHNGASMQGFFINTRRPFFADKRVREALGLAFDFEWANRQLFYQQYERINSYFANSELAAPKLPDDAELKLLNPLKAQLDASVWGPLPQPPVTTAPDSLRSNLRRARELLAQAGWIYRDGALRNAQGEPLRFEILDDSGGNIAQISSAYARNLEKLGIEVKFRTLDFALYQKRLENFDFDLTTLVLPAGQSPGVETLEHFGSQAAKTIGSSNVSGIQIAAVDSLLNALLAARTRDELKTATHALDRVLLHGYYVVPHWYTSKHRIAYRETLAHPAVLPLYYSAEDWIVSQWWEQNPAVWRVDQPRQTKSSKVAGQALPSFSSLAVEH</sequence>
<dbReference type="GO" id="GO:0043190">
    <property type="term" value="C:ATP-binding cassette (ABC) transporter complex"/>
    <property type="evidence" value="ECO:0007669"/>
    <property type="project" value="InterPro"/>
</dbReference>
<dbReference type="GO" id="GO:0015833">
    <property type="term" value="P:peptide transport"/>
    <property type="evidence" value="ECO:0007669"/>
    <property type="project" value="TreeGrafter"/>
</dbReference>
<dbReference type="PIRSF" id="PIRSF002741">
    <property type="entry name" value="MppA"/>
    <property type="match status" value="1"/>
</dbReference>
<evidence type="ECO:0000313" key="4">
    <source>
        <dbReference type="Proteomes" id="UP000282597"/>
    </source>
</evidence>
<evidence type="ECO:0000256" key="1">
    <source>
        <dbReference type="ARBA" id="ARBA00022729"/>
    </source>
</evidence>
<dbReference type="PANTHER" id="PTHR30290">
    <property type="entry name" value="PERIPLASMIC BINDING COMPONENT OF ABC TRANSPORTER"/>
    <property type="match status" value="1"/>
</dbReference>
<keyword evidence="1" id="KW-0732">Signal</keyword>
<dbReference type="SUPFAM" id="SSF53850">
    <property type="entry name" value="Periplasmic binding protein-like II"/>
    <property type="match status" value="1"/>
</dbReference>
<dbReference type="InterPro" id="IPR039424">
    <property type="entry name" value="SBP_5"/>
</dbReference>
<accession>A0A2Z6EVE3</accession>
<dbReference type="AlphaFoldDB" id="A0A2Z6EVE3"/>